<dbReference type="Proteomes" id="UP000301475">
    <property type="component" value="Chromosome"/>
</dbReference>
<name>A0A4P8XXT8_9FIRM</name>
<accession>A0A4P8XXT8</accession>
<protein>
    <submittedName>
        <fullName evidence="1">Uncharacterized protein</fullName>
    </submittedName>
</protein>
<proteinExistence type="predicted"/>
<dbReference type="OrthoDB" id="3194761at2"/>
<organism evidence="1 2">
    <name type="scientific">Ruminococcus bovis</name>
    <dbReference type="NCBI Taxonomy" id="2564099"/>
    <lineage>
        <taxon>Bacteria</taxon>
        <taxon>Bacillati</taxon>
        <taxon>Bacillota</taxon>
        <taxon>Clostridia</taxon>
        <taxon>Eubacteriales</taxon>
        <taxon>Oscillospiraceae</taxon>
        <taxon>Ruminococcus</taxon>
    </lineage>
</organism>
<dbReference type="EMBL" id="CP039381">
    <property type="protein sequence ID" value="QCT06870.1"/>
    <property type="molecule type" value="Genomic_DNA"/>
</dbReference>
<dbReference type="AlphaFoldDB" id="A0A4P8XXT8"/>
<keyword evidence="2" id="KW-1185">Reference proteome</keyword>
<dbReference type="RefSeq" id="WP_138156950.1">
    <property type="nucleotide sequence ID" value="NZ_CP039381.1"/>
</dbReference>
<gene>
    <name evidence="1" type="ORF">E5Z56_05600</name>
</gene>
<evidence type="ECO:0000313" key="1">
    <source>
        <dbReference type="EMBL" id="QCT06870.1"/>
    </source>
</evidence>
<sequence>MLDTERIEELIDAVTEKIYLANRTGELESLLEQWGLLDLITDDAPSSDDFYDTYKDGKIVVLGSPQTKENELLGVIKNLGLDKSRFEFCLDYKKIVSYQFSKLQYNPNYRLVIVGAMPHSTAGKGDSSSAIANMENASGYPKVIRLGSNELKITKTNFKMALQEQQAIGYI</sequence>
<evidence type="ECO:0000313" key="2">
    <source>
        <dbReference type="Proteomes" id="UP000301475"/>
    </source>
</evidence>
<reference evidence="1 2" key="1">
    <citation type="submission" date="2019-04" db="EMBL/GenBank/DDBJ databases">
        <authorList>
            <person name="Embree M."/>
            <person name="Gaffney J.R."/>
        </authorList>
    </citation>
    <scope>NUCLEOTIDE SEQUENCE [LARGE SCALE GENOMIC DNA]</scope>
    <source>
        <strain evidence="1 2">JE7A12</strain>
    </source>
</reference>
<dbReference type="KEGG" id="ruj:E5Z56_05600"/>